<feature type="transmembrane region" description="Helical" evidence="1">
    <location>
        <begin position="111"/>
        <end position="144"/>
    </location>
</feature>
<name>A0ABW3YAR5_9ACTN</name>
<comment type="caution">
    <text evidence="2">The sequence shown here is derived from an EMBL/GenBank/DDBJ whole genome shotgun (WGS) entry which is preliminary data.</text>
</comment>
<keyword evidence="1" id="KW-0472">Membrane</keyword>
<evidence type="ECO:0000313" key="3">
    <source>
        <dbReference type="Proteomes" id="UP001597260"/>
    </source>
</evidence>
<feature type="transmembrane region" description="Helical" evidence="1">
    <location>
        <begin position="21"/>
        <end position="41"/>
    </location>
</feature>
<keyword evidence="1" id="KW-0812">Transmembrane</keyword>
<keyword evidence="3" id="KW-1185">Reference proteome</keyword>
<feature type="transmembrane region" description="Helical" evidence="1">
    <location>
        <begin position="189"/>
        <end position="210"/>
    </location>
</feature>
<evidence type="ECO:0000256" key="1">
    <source>
        <dbReference type="SAM" id="Phobius"/>
    </source>
</evidence>
<sequence length="279" mass="28887">MIASIRAALFADRRRPAVWSITVAWLVLALAFGIGIPYIVYSVLSGGDDPAAAQAILEALLPAQLVPTGIALFPLFGGAIVVILGALVVGNEYRWGTLNLIFTQRPRRVQVLGGHAVALALLTLILSVATFVVVAIATAVLAAVEGQAANWPSVGAIVRAVAAAWLICTAHACLGYFLAIVFRNTATAIAIGLLWTLVIENAVSGMALVLTPFEYVQKLLLAPSSGALAGALGAPSQFEGGTPGVVASSNGWLPMLVLIGYIVVTLGAALWVADRRDVS</sequence>
<reference evidence="3" key="1">
    <citation type="journal article" date="2019" name="Int. J. Syst. Evol. Microbiol.">
        <title>The Global Catalogue of Microorganisms (GCM) 10K type strain sequencing project: providing services to taxonomists for standard genome sequencing and annotation.</title>
        <authorList>
            <consortium name="The Broad Institute Genomics Platform"/>
            <consortium name="The Broad Institute Genome Sequencing Center for Infectious Disease"/>
            <person name="Wu L."/>
            <person name="Ma J."/>
        </authorList>
    </citation>
    <scope>NUCLEOTIDE SEQUENCE [LARGE SCALE GENOMIC DNA]</scope>
    <source>
        <strain evidence="3">JCM 31037</strain>
    </source>
</reference>
<keyword evidence="1" id="KW-1133">Transmembrane helix</keyword>
<feature type="transmembrane region" description="Helical" evidence="1">
    <location>
        <begin position="156"/>
        <end position="182"/>
    </location>
</feature>
<dbReference type="Pfam" id="PF12679">
    <property type="entry name" value="ABC2_membrane_2"/>
    <property type="match status" value="1"/>
</dbReference>
<protein>
    <submittedName>
        <fullName evidence="2">ABC transporter permease</fullName>
    </submittedName>
</protein>
<feature type="transmembrane region" description="Helical" evidence="1">
    <location>
        <begin position="70"/>
        <end position="90"/>
    </location>
</feature>
<organism evidence="2 3">
    <name type="scientific">Micromonospora sonneratiae</name>
    <dbReference type="NCBI Taxonomy" id="1184706"/>
    <lineage>
        <taxon>Bacteria</taxon>
        <taxon>Bacillati</taxon>
        <taxon>Actinomycetota</taxon>
        <taxon>Actinomycetes</taxon>
        <taxon>Micromonosporales</taxon>
        <taxon>Micromonosporaceae</taxon>
        <taxon>Micromonospora</taxon>
    </lineage>
</organism>
<gene>
    <name evidence="2" type="ORF">ACFQ4H_06195</name>
</gene>
<proteinExistence type="predicted"/>
<evidence type="ECO:0000313" key="2">
    <source>
        <dbReference type="EMBL" id="MFD1320681.1"/>
    </source>
</evidence>
<accession>A0ABW3YAR5</accession>
<dbReference type="PANTHER" id="PTHR37305:SF1">
    <property type="entry name" value="MEMBRANE PROTEIN"/>
    <property type="match status" value="1"/>
</dbReference>
<dbReference type="EMBL" id="JBHTMP010000006">
    <property type="protein sequence ID" value="MFD1320681.1"/>
    <property type="molecule type" value="Genomic_DNA"/>
</dbReference>
<feature type="transmembrane region" description="Helical" evidence="1">
    <location>
        <begin position="252"/>
        <end position="273"/>
    </location>
</feature>
<dbReference type="RefSeq" id="WP_377567912.1">
    <property type="nucleotide sequence ID" value="NZ_JBHTMP010000006.1"/>
</dbReference>
<dbReference type="PANTHER" id="PTHR37305">
    <property type="entry name" value="INTEGRAL MEMBRANE PROTEIN-RELATED"/>
    <property type="match status" value="1"/>
</dbReference>
<dbReference type="Proteomes" id="UP001597260">
    <property type="component" value="Unassembled WGS sequence"/>
</dbReference>